<dbReference type="InterPro" id="IPR003825">
    <property type="entry name" value="Colicin-V_CvpA"/>
</dbReference>
<evidence type="ECO:0000256" key="5">
    <source>
        <dbReference type="SAM" id="Phobius"/>
    </source>
</evidence>
<keyword evidence="2 5" id="KW-0812">Transmembrane</keyword>
<name>A0A1J4TRE9_9BACT</name>
<feature type="transmembrane region" description="Helical" evidence="5">
    <location>
        <begin position="72"/>
        <end position="90"/>
    </location>
</feature>
<dbReference type="SUPFAM" id="SSF55797">
    <property type="entry name" value="PR-1-like"/>
    <property type="match status" value="1"/>
</dbReference>
<evidence type="ECO:0000313" key="7">
    <source>
        <dbReference type="EMBL" id="OIO13611.1"/>
    </source>
</evidence>
<feature type="transmembrane region" description="Helical" evidence="5">
    <location>
        <begin position="6"/>
        <end position="24"/>
    </location>
</feature>
<accession>A0A1J4TRE9</accession>
<dbReference type="AlphaFoldDB" id="A0A1J4TRE9"/>
<evidence type="ECO:0000259" key="6">
    <source>
        <dbReference type="Pfam" id="PF00188"/>
    </source>
</evidence>
<dbReference type="GO" id="GO:0009403">
    <property type="term" value="P:toxin biosynthetic process"/>
    <property type="evidence" value="ECO:0007669"/>
    <property type="project" value="InterPro"/>
</dbReference>
<dbReference type="CDD" id="cd05379">
    <property type="entry name" value="CAP_bacterial"/>
    <property type="match status" value="1"/>
</dbReference>
<feature type="domain" description="SCP" evidence="6">
    <location>
        <begin position="221"/>
        <end position="336"/>
    </location>
</feature>
<sequence>MNVPSLKGNWIDLIIILILLVYLFEGWKRGFILGLIDLTGFIISFIVALKLYSFIGAFLVLNFSLPMGMANALGFLLGGFIMEIIFTFLVQQLYRRFFPVIWEKLHKNGWRSSFVLANRLFGFIPAMGEALTFVAFFLTLIIVLPVSGWVKKDIISAKIGNVLVSKTQRVERQLNIIFGQAVNETLTFLTVNPNLQSNDKVELHFTQNDVKINEQAEIAMFDMVNKEREKNGLSRLILSTQLRGLARSYAAEMFAKGFFSHYSPDGLSPFDRMEKANIIFNAAGENLALAPNVELAHQGLMNSPGHKANILSPDFKKVGIGVIDGGIYGEMFVQEFTD</sequence>
<feature type="transmembrane region" description="Helical" evidence="5">
    <location>
        <begin position="31"/>
        <end position="52"/>
    </location>
</feature>
<organism evidence="7 8">
    <name type="scientific">Candidatus Gottesmanbacteria bacterium CG1_02_37_22</name>
    <dbReference type="NCBI Taxonomy" id="1805209"/>
    <lineage>
        <taxon>Bacteria</taxon>
        <taxon>Candidatus Gottesmaniibacteriota</taxon>
    </lineage>
</organism>
<keyword evidence="4 5" id="KW-0472">Membrane</keyword>
<dbReference type="Gene3D" id="3.40.33.10">
    <property type="entry name" value="CAP"/>
    <property type="match status" value="1"/>
</dbReference>
<keyword evidence="3 5" id="KW-1133">Transmembrane helix</keyword>
<reference evidence="7 8" key="1">
    <citation type="journal article" date="2016" name="Environ. Microbiol.">
        <title>Genomic resolution of a cold subsurface aquifer community provides metabolic insights for novel microbes adapted to high CO concentrations.</title>
        <authorList>
            <person name="Probst A.J."/>
            <person name="Castelle C.J."/>
            <person name="Singh A."/>
            <person name="Brown C.T."/>
            <person name="Anantharaman K."/>
            <person name="Sharon I."/>
            <person name="Hug L.A."/>
            <person name="Burstein D."/>
            <person name="Emerson J.B."/>
            <person name="Thomas B.C."/>
            <person name="Banfield J.F."/>
        </authorList>
    </citation>
    <scope>NUCLEOTIDE SEQUENCE [LARGE SCALE GENOMIC DNA]</scope>
    <source>
        <strain evidence="7">CG1_02_37_22</strain>
    </source>
</reference>
<evidence type="ECO:0000256" key="4">
    <source>
        <dbReference type="ARBA" id="ARBA00023136"/>
    </source>
</evidence>
<evidence type="ECO:0000256" key="1">
    <source>
        <dbReference type="ARBA" id="ARBA00004141"/>
    </source>
</evidence>
<dbReference type="InterPro" id="IPR014044">
    <property type="entry name" value="CAP_dom"/>
</dbReference>
<dbReference type="GO" id="GO:0016020">
    <property type="term" value="C:membrane"/>
    <property type="evidence" value="ECO:0007669"/>
    <property type="project" value="UniProtKB-SubCell"/>
</dbReference>
<dbReference type="STRING" id="1805209.AUJ73_03560"/>
<protein>
    <recommendedName>
        <fullName evidence="6">SCP domain-containing protein</fullName>
    </recommendedName>
</protein>
<dbReference type="PANTHER" id="PTHR31157:SF1">
    <property type="entry name" value="SCP DOMAIN-CONTAINING PROTEIN"/>
    <property type="match status" value="1"/>
</dbReference>
<evidence type="ECO:0000313" key="8">
    <source>
        <dbReference type="Proteomes" id="UP000183120"/>
    </source>
</evidence>
<evidence type="ECO:0000256" key="2">
    <source>
        <dbReference type="ARBA" id="ARBA00022692"/>
    </source>
</evidence>
<evidence type="ECO:0000256" key="3">
    <source>
        <dbReference type="ARBA" id="ARBA00022989"/>
    </source>
</evidence>
<dbReference type="Pfam" id="PF00188">
    <property type="entry name" value="CAP"/>
    <property type="match status" value="1"/>
</dbReference>
<gene>
    <name evidence="7" type="ORF">AUJ73_03560</name>
</gene>
<dbReference type="Proteomes" id="UP000183120">
    <property type="component" value="Unassembled WGS sequence"/>
</dbReference>
<comment type="caution">
    <text evidence="7">The sequence shown here is derived from an EMBL/GenBank/DDBJ whole genome shotgun (WGS) entry which is preliminary data.</text>
</comment>
<comment type="subcellular location">
    <subcellularLocation>
        <location evidence="1">Membrane</location>
        <topology evidence="1">Multi-pass membrane protein</topology>
    </subcellularLocation>
</comment>
<dbReference type="Pfam" id="PF02674">
    <property type="entry name" value="Colicin_V"/>
    <property type="match status" value="1"/>
</dbReference>
<dbReference type="PANTHER" id="PTHR31157">
    <property type="entry name" value="SCP DOMAIN-CONTAINING PROTEIN"/>
    <property type="match status" value="1"/>
</dbReference>
<dbReference type="EMBL" id="MNUY01000054">
    <property type="protein sequence ID" value="OIO13611.1"/>
    <property type="molecule type" value="Genomic_DNA"/>
</dbReference>
<proteinExistence type="predicted"/>
<dbReference type="InterPro" id="IPR035940">
    <property type="entry name" value="CAP_sf"/>
</dbReference>